<reference evidence="1 2" key="1">
    <citation type="submission" date="2019-12" db="EMBL/GenBank/DDBJ databases">
        <title>Genome sequencing and assembly of endphytes of Porphyra tenera.</title>
        <authorList>
            <person name="Park J.M."/>
            <person name="Shin R."/>
            <person name="Jo S.H."/>
        </authorList>
    </citation>
    <scope>NUCLEOTIDE SEQUENCE [LARGE SCALE GENOMIC DNA]</scope>
    <source>
        <strain evidence="1 2">GPM3</strain>
    </source>
</reference>
<evidence type="ECO:0008006" key="3">
    <source>
        <dbReference type="Google" id="ProtNLM"/>
    </source>
</evidence>
<evidence type="ECO:0000313" key="1">
    <source>
        <dbReference type="EMBL" id="QKS26770.1"/>
    </source>
</evidence>
<dbReference type="SUPFAM" id="SSF53850">
    <property type="entry name" value="Periplasmic binding protein-like II"/>
    <property type="match status" value="1"/>
</dbReference>
<protein>
    <recommendedName>
        <fullName evidence="3">C4-dicarboxylate ABC transporter substrate-binding protein</fullName>
    </recommendedName>
</protein>
<accession>A0AAP9NRI1</accession>
<keyword evidence="2" id="KW-1185">Reference proteome</keyword>
<dbReference type="Gene3D" id="3.40.190.10">
    <property type="entry name" value="Periplasmic binding protein-like II"/>
    <property type="match status" value="2"/>
</dbReference>
<organism evidence="1 2">
    <name type="scientific">Vreelandella titanicae</name>
    <dbReference type="NCBI Taxonomy" id="664683"/>
    <lineage>
        <taxon>Bacteria</taxon>
        <taxon>Pseudomonadati</taxon>
        <taxon>Pseudomonadota</taxon>
        <taxon>Gammaproteobacteria</taxon>
        <taxon>Oceanospirillales</taxon>
        <taxon>Halomonadaceae</taxon>
        <taxon>Vreelandella</taxon>
    </lineage>
</organism>
<dbReference type="PANTHER" id="PTHR42941">
    <property type="entry name" value="SLL1037 PROTEIN"/>
    <property type="match status" value="1"/>
</dbReference>
<name>A0AAP9NRI1_9GAMM</name>
<dbReference type="Proteomes" id="UP000509761">
    <property type="component" value="Chromosome"/>
</dbReference>
<gene>
    <name evidence="1" type="ORF">FX987_04586</name>
</gene>
<evidence type="ECO:0000313" key="2">
    <source>
        <dbReference type="Proteomes" id="UP000509761"/>
    </source>
</evidence>
<dbReference type="RefSeq" id="WP_254631416.1">
    <property type="nucleotide sequence ID" value="NZ_CP054580.1"/>
</dbReference>
<sequence>MMIRNLVSGSAIPSNSSLFKGVLTSVLILAVSDSQANDLPSTMMWGSYDVGSSGYAEASAIADAFGREFDSRIRIQPSSTAVGRLQPLVNGRTDYAFLATEAFFAAEGIHNFADRGWGPQDLRALAGRPTSGSLVTAADANIRQISDVKGKRVAYVAGNPSINIKIDAILAFAGLTRDDVEAITFPTYSAAMSSLSEGRADATFNNPTPSPMYELAESPRGIHWIEIPPNDSDGWQQMAEVAPIFSPYVESVGAGLSEENPVDMVAYRYPMVVTRSDLSEDEAYAFTKALDETYDLYKDATAVMNRWEIEQAGQPPLDVPFHNGAIRYLEEKGIWTEEHQAWNDARKERLDALLVAWEQTLDESAELSENDFQALWEKRRAKALQSLN</sequence>
<dbReference type="NCBIfam" id="TIGR02122">
    <property type="entry name" value="TRAP_TAXI"/>
    <property type="match status" value="1"/>
</dbReference>
<dbReference type="PANTHER" id="PTHR42941:SF1">
    <property type="entry name" value="SLL1037 PROTEIN"/>
    <property type="match status" value="1"/>
</dbReference>
<dbReference type="InterPro" id="IPR011852">
    <property type="entry name" value="TRAP_TAXI"/>
</dbReference>
<dbReference type="Pfam" id="PF16868">
    <property type="entry name" value="NMT1_3"/>
    <property type="match status" value="1"/>
</dbReference>
<proteinExistence type="predicted"/>
<dbReference type="EMBL" id="CP054580">
    <property type="protein sequence ID" value="QKS26770.1"/>
    <property type="molecule type" value="Genomic_DNA"/>
</dbReference>
<dbReference type="AlphaFoldDB" id="A0AAP9NRI1"/>